<keyword evidence="1" id="KW-1133">Transmembrane helix</keyword>
<evidence type="ECO:0000313" key="2">
    <source>
        <dbReference type="EMBL" id="MCV2879396.1"/>
    </source>
</evidence>
<dbReference type="Proteomes" id="UP001526166">
    <property type="component" value="Unassembled WGS sequence"/>
</dbReference>
<comment type="caution">
    <text evidence="2">The sequence shown here is derived from an EMBL/GenBank/DDBJ whole genome shotgun (WGS) entry which is preliminary data.</text>
</comment>
<keyword evidence="1" id="KW-0472">Membrane</keyword>
<dbReference type="EMBL" id="JAOWKW010000008">
    <property type="protein sequence ID" value="MCV2879396.1"/>
    <property type="molecule type" value="Genomic_DNA"/>
</dbReference>
<protein>
    <submittedName>
        <fullName evidence="2">Uncharacterized protein</fullName>
    </submittedName>
</protein>
<reference evidence="2 3" key="1">
    <citation type="submission" date="2022-10" db="EMBL/GenBank/DDBJ databases">
        <title>Sinirhodobacter sp. nov., isolated from ocean surface sediments.</title>
        <authorList>
            <person name="He W."/>
            <person name="Wang L."/>
            <person name="Zhang D.-F."/>
        </authorList>
    </citation>
    <scope>NUCLEOTIDE SEQUENCE [LARGE SCALE GENOMIC DNA]</scope>
    <source>
        <strain evidence="2 3">WL0115</strain>
    </source>
</reference>
<sequence>MNWNGTSNAMGFGEELGLPSLALATLVIASLTRNICKRSAGRSGDPFRGSARLRHGFARLWRAQRSTYQRAACRVGARDFHRWKPASQAQVTPRLPLAVLPGLQTLEAIRLRLKIERKAGHGTSS</sequence>
<evidence type="ECO:0000256" key="1">
    <source>
        <dbReference type="SAM" id="Phobius"/>
    </source>
</evidence>
<keyword evidence="1" id="KW-0812">Transmembrane</keyword>
<gene>
    <name evidence="2" type="ORF">OE699_11055</name>
</gene>
<dbReference type="RefSeq" id="WP_263848048.1">
    <property type="nucleotide sequence ID" value="NZ_JAOWKW010000008.1"/>
</dbReference>
<accession>A0ABT3A0D8</accession>
<proteinExistence type="predicted"/>
<organism evidence="2 3">
    <name type="scientific">Sedimentimonas flavescens</name>
    <dbReference type="NCBI Taxonomy" id="2851012"/>
    <lineage>
        <taxon>Bacteria</taxon>
        <taxon>Pseudomonadati</taxon>
        <taxon>Pseudomonadota</taxon>
        <taxon>Alphaproteobacteria</taxon>
        <taxon>Rhodobacterales</taxon>
        <taxon>Rhodobacter group</taxon>
        <taxon>Sedimentimonas</taxon>
    </lineage>
</organism>
<name>A0ABT3A0D8_9RHOB</name>
<feature type="transmembrane region" description="Helical" evidence="1">
    <location>
        <begin position="16"/>
        <end position="36"/>
    </location>
</feature>
<keyword evidence="3" id="KW-1185">Reference proteome</keyword>
<evidence type="ECO:0000313" key="3">
    <source>
        <dbReference type="Proteomes" id="UP001526166"/>
    </source>
</evidence>